<dbReference type="SUPFAM" id="SSF109854">
    <property type="entry name" value="DinB/YfiT-like putative metalloenzymes"/>
    <property type="match status" value="1"/>
</dbReference>
<dbReference type="PANTHER" id="PTHR36922:SF1">
    <property type="entry name" value="DUF1993 DOMAIN-CONTAINING PROTEIN"/>
    <property type="match status" value="1"/>
</dbReference>
<organism evidence="1 2">
    <name type="scientific">Aspergillus calidoustus</name>
    <dbReference type="NCBI Taxonomy" id="454130"/>
    <lineage>
        <taxon>Eukaryota</taxon>
        <taxon>Fungi</taxon>
        <taxon>Dikarya</taxon>
        <taxon>Ascomycota</taxon>
        <taxon>Pezizomycotina</taxon>
        <taxon>Eurotiomycetes</taxon>
        <taxon>Eurotiomycetidae</taxon>
        <taxon>Eurotiales</taxon>
        <taxon>Aspergillaceae</taxon>
        <taxon>Aspergillus</taxon>
        <taxon>Aspergillus subgen. Nidulantes</taxon>
    </lineage>
</organism>
<dbReference type="Proteomes" id="UP000054771">
    <property type="component" value="Unassembled WGS sequence"/>
</dbReference>
<evidence type="ECO:0000313" key="2">
    <source>
        <dbReference type="Proteomes" id="UP000054771"/>
    </source>
</evidence>
<gene>
    <name evidence="1" type="ORF">ASPCAL06107</name>
</gene>
<dbReference type="PANTHER" id="PTHR36922">
    <property type="entry name" value="BLL2446 PROTEIN"/>
    <property type="match status" value="1"/>
</dbReference>
<dbReference type="EMBL" id="CDMC01000004">
    <property type="protein sequence ID" value="CEL04985.1"/>
    <property type="molecule type" value="Genomic_DNA"/>
</dbReference>
<dbReference type="AlphaFoldDB" id="A0A0U5C8K5"/>
<reference evidence="2" key="1">
    <citation type="journal article" date="2016" name="Genome Announc.">
        <title>Draft genome sequences of fungus Aspergillus calidoustus.</title>
        <authorList>
            <person name="Horn F."/>
            <person name="Linde J."/>
            <person name="Mattern D.J."/>
            <person name="Walther G."/>
            <person name="Guthke R."/>
            <person name="Scherlach K."/>
            <person name="Martin K."/>
            <person name="Brakhage A.A."/>
            <person name="Petzke L."/>
            <person name="Valiante V."/>
        </authorList>
    </citation>
    <scope>NUCLEOTIDE SEQUENCE [LARGE SCALE GENOMIC DNA]</scope>
    <source>
        <strain evidence="2">SF006504</strain>
    </source>
</reference>
<dbReference type="OrthoDB" id="3724345at2759"/>
<dbReference type="OMA" id="HAIPNLY"/>
<name>A0A0U5C8K5_ASPCI</name>
<dbReference type="Pfam" id="PF09351">
    <property type="entry name" value="DUF1993"/>
    <property type="match status" value="1"/>
</dbReference>
<dbReference type="STRING" id="454130.A0A0U5C8K5"/>
<proteinExistence type="predicted"/>
<accession>A0A0U5C8K5</accession>
<keyword evidence="2" id="KW-1185">Reference proteome</keyword>
<dbReference type="InterPro" id="IPR034660">
    <property type="entry name" value="DinB/YfiT-like"/>
</dbReference>
<evidence type="ECO:0008006" key="3">
    <source>
        <dbReference type="Google" id="ProtNLM"/>
    </source>
</evidence>
<evidence type="ECO:0000313" key="1">
    <source>
        <dbReference type="EMBL" id="CEL04985.1"/>
    </source>
</evidence>
<dbReference type="InterPro" id="IPR018531">
    <property type="entry name" value="DUF1993"/>
</dbReference>
<sequence length="171" mass="19173">MASPFHAYAVTSVTKALTSLKTILQKAESHANEKNIPLDTLFNARIYEDMKPLSFQIFAATSNAEKLVYRASHIEPPAREQTDKTYEDLYKRIDAALAEITNADDALIAANADKTFKAPLGPQVVEFTPEKYAVTFTLPNVYFHVVTAYDILRKEGVPLGKLDYLKDFLEL</sequence>
<protein>
    <recommendedName>
        <fullName evidence="3">DUF1993 domain protein</fullName>
    </recommendedName>
</protein>
<dbReference type="Gene3D" id="1.20.120.450">
    <property type="entry name" value="dinb family like domain"/>
    <property type="match status" value="1"/>
</dbReference>